<evidence type="ECO:0000313" key="1">
    <source>
        <dbReference type="EMBL" id="GIY76615.1"/>
    </source>
</evidence>
<reference evidence="1 2" key="1">
    <citation type="submission" date="2021-06" db="EMBL/GenBank/DDBJ databases">
        <title>Caerostris extrusa draft genome.</title>
        <authorList>
            <person name="Kono N."/>
            <person name="Arakawa K."/>
        </authorList>
    </citation>
    <scope>NUCLEOTIDE SEQUENCE [LARGE SCALE GENOMIC DNA]</scope>
</reference>
<gene>
    <name evidence="1" type="ORF">CEXT_282901</name>
</gene>
<sequence length="113" mass="13023">MPWMGQSSRDKAFPLFEFIKLLQGYNEHSDWNFTAVKRTTHIGLVLNSRHPVFIFHLEVIHHVGLDDYSEEQKDCCVYFEHSHIVGVVTAGYISSQGIKMHLCNVNSSILLDF</sequence>
<keyword evidence="2" id="KW-1185">Reference proteome</keyword>
<comment type="caution">
    <text evidence="1">The sequence shown here is derived from an EMBL/GenBank/DDBJ whole genome shotgun (WGS) entry which is preliminary data.</text>
</comment>
<accession>A0AAV4W1L6</accession>
<proteinExistence type="predicted"/>
<organism evidence="1 2">
    <name type="scientific">Caerostris extrusa</name>
    <name type="common">Bark spider</name>
    <name type="synonym">Caerostris bankana</name>
    <dbReference type="NCBI Taxonomy" id="172846"/>
    <lineage>
        <taxon>Eukaryota</taxon>
        <taxon>Metazoa</taxon>
        <taxon>Ecdysozoa</taxon>
        <taxon>Arthropoda</taxon>
        <taxon>Chelicerata</taxon>
        <taxon>Arachnida</taxon>
        <taxon>Araneae</taxon>
        <taxon>Araneomorphae</taxon>
        <taxon>Entelegynae</taxon>
        <taxon>Araneoidea</taxon>
        <taxon>Araneidae</taxon>
        <taxon>Caerostris</taxon>
    </lineage>
</organism>
<dbReference type="Proteomes" id="UP001054945">
    <property type="component" value="Unassembled WGS sequence"/>
</dbReference>
<evidence type="ECO:0000313" key="2">
    <source>
        <dbReference type="Proteomes" id="UP001054945"/>
    </source>
</evidence>
<name>A0AAV4W1L6_CAEEX</name>
<dbReference type="EMBL" id="BPLR01015505">
    <property type="protein sequence ID" value="GIY76615.1"/>
    <property type="molecule type" value="Genomic_DNA"/>
</dbReference>
<dbReference type="AlphaFoldDB" id="A0AAV4W1L6"/>
<protein>
    <submittedName>
        <fullName evidence="1">Uncharacterized protein</fullName>
    </submittedName>
</protein>